<dbReference type="EMBL" id="JACXLD010000007">
    <property type="protein sequence ID" value="MBD2859771.1"/>
    <property type="molecule type" value="Genomic_DNA"/>
</dbReference>
<keyword evidence="1" id="KW-0812">Transmembrane</keyword>
<feature type="transmembrane region" description="Helical" evidence="1">
    <location>
        <begin position="99"/>
        <end position="125"/>
    </location>
</feature>
<organism evidence="2 3">
    <name type="scientific">Spongiibacter pelagi</name>
    <dbReference type="NCBI Taxonomy" id="2760804"/>
    <lineage>
        <taxon>Bacteria</taxon>
        <taxon>Pseudomonadati</taxon>
        <taxon>Pseudomonadota</taxon>
        <taxon>Gammaproteobacteria</taxon>
        <taxon>Cellvibrionales</taxon>
        <taxon>Spongiibacteraceae</taxon>
        <taxon>Spongiibacter</taxon>
    </lineage>
</organism>
<dbReference type="Proteomes" id="UP000610558">
    <property type="component" value="Unassembled WGS sequence"/>
</dbReference>
<feature type="transmembrane region" description="Helical" evidence="1">
    <location>
        <begin position="179"/>
        <end position="198"/>
    </location>
</feature>
<dbReference type="InterPro" id="IPR007498">
    <property type="entry name" value="PqiA-like"/>
</dbReference>
<sequence>MSHSPSDITPPAASHWVACQDCDQLLQTAVLSEHQRARCPRCGARLEGVAVKSLHRYPGLAAAIAGLILFFPAISLPIMEFELIGQHGTNTLWEGVWTLWQVGFPLLAMLVLLCSLLAPLCHLLLSIRTSWQLGSEKTLPPSFPQQLKALHFFQHWSMVEVYAISILVAYIKLLSDGEVMLLSGSYCIAALLICLIVTSQQSHAETAWQAWEAQQKRRPI</sequence>
<proteinExistence type="predicted"/>
<feature type="transmembrane region" description="Helical" evidence="1">
    <location>
        <begin position="60"/>
        <end position="79"/>
    </location>
</feature>
<reference evidence="2" key="1">
    <citation type="submission" date="2020-09" db="EMBL/GenBank/DDBJ databases">
        <authorList>
            <person name="Yoon J.-W."/>
        </authorList>
    </citation>
    <scope>NUCLEOTIDE SEQUENCE</scope>
    <source>
        <strain evidence="2">KMU-158</strain>
    </source>
</reference>
<evidence type="ECO:0000313" key="3">
    <source>
        <dbReference type="Proteomes" id="UP000610558"/>
    </source>
</evidence>
<keyword evidence="1" id="KW-0472">Membrane</keyword>
<keyword evidence="1" id="KW-1133">Transmembrane helix</keyword>
<gene>
    <name evidence="2" type="ORF">IB286_12230</name>
</gene>
<name>A0A927GWI1_9GAMM</name>
<evidence type="ECO:0000256" key="1">
    <source>
        <dbReference type="SAM" id="Phobius"/>
    </source>
</evidence>
<evidence type="ECO:0000313" key="2">
    <source>
        <dbReference type="EMBL" id="MBD2859771.1"/>
    </source>
</evidence>
<dbReference type="AlphaFoldDB" id="A0A927GWI1"/>
<dbReference type="RefSeq" id="WP_190765946.1">
    <property type="nucleotide sequence ID" value="NZ_JACXLD010000007.1"/>
</dbReference>
<accession>A0A927GWI1</accession>
<protein>
    <submittedName>
        <fullName evidence="2">Paraquat-inducible protein A</fullName>
    </submittedName>
</protein>
<dbReference type="Pfam" id="PF04403">
    <property type="entry name" value="PqiA"/>
    <property type="match status" value="1"/>
</dbReference>
<feature type="transmembrane region" description="Helical" evidence="1">
    <location>
        <begin position="152"/>
        <end position="173"/>
    </location>
</feature>
<keyword evidence="3" id="KW-1185">Reference proteome</keyword>
<comment type="caution">
    <text evidence="2">The sequence shown here is derived from an EMBL/GenBank/DDBJ whole genome shotgun (WGS) entry which is preliminary data.</text>
</comment>